<dbReference type="Proteomes" id="UP001324287">
    <property type="component" value="Chromosome"/>
</dbReference>
<dbReference type="RefSeq" id="WP_324277634.1">
    <property type="nucleotide sequence ID" value="NZ_CP141261.1"/>
</dbReference>
<sequence length="67" mass="6873">MLLLEALGRAEGRAATDDGLDGLRALCAAHWSRHPADGAPADVVAAGPRAQEALRRWGLASAARNAG</sequence>
<dbReference type="Gene3D" id="3.30.300.290">
    <property type="match status" value="1"/>
</dbReference>
<accession>A0ABZ1B678</accession>
<name>A0ABZ1B678_9ACTN</name>
<dbReference type="Pfam" id="PF18407">
    <property type="entry name" value="GNAT_like"/>
    <property type="match status" value="1"/>
</dbReference>
<feature type="domain" description="GCN5-related N-acetyltransferase-like" evidence="1">
    <location>
        <begin position="12"/>
        <end position="59"/>
    </location>
</feature>
<evidence type="ECO:0000313" key="3">
    <source>
        <dbReference type="Proteomes" id="UP001324287"/>
    </source>
</evidence>
<reference evidence="2 3" key="1">
    <citation type="submission" date="2023-12" db="EMBL/GenBank/DDBJ databases">
        <title>Blastococcus brunescens sp. nov., an actonobacterium isolated from sandstone collected in sahara desert.</title>
        <authorList>
            <person name="Gtari M."/>
            <person name="Ghodhbane F."/>
        </authorList>
    </citation>
    <scope>NUCLEOTIDE SEQUENCE [LARGE SCALE GENOMIC DNA]</scope>
    <source>
        <strain evidence="2 3">BMG 8361</strain>
    </source>
</reference>
<keyword evidence="3" id="KW-1185">Reference proteome</keyword>
<dbReference type="EMBL" id="CP141261">
    <property type="protein sequence ID" value="WRL66320.1"/>
    <property type="molecule type" value="Genomic_DNA"/>
</dbReference>
<proteinExistence type="predicted"/>
<gene>
    <name evidence="2" type="ORF">U6N30_13270</name>
</gene>
<organism evidence="2 3">
    <name type="scientific">Blastococcus brunescens</name>
    <dbReference type="NCBI Taxonomy" id="1564165"/>
    <lineage>
        <taxon>Bacteria</taxon>
        <taxon>Bacillati</taxon>
        <taxon>Actinomycetota</taxon>
        <taxon>Actinomycetes</taxon>
        <taxon>Geodermatophilales</taxon>
        <taxon>Geodermatophilaceae</taxon>
        <taxon>Blastococcus</taxon>
    </lineage>
</organism>
<evidence type="ECO:0000313" key="2">
    <source>
        <dbReference type="EMBL" id="WRL66320.1"/>
    </source>
</evidence>
<dbReference type="InterPro" id="IPR041065">
    <property type="entry name" value="GNAT-like"/>
</dbReference>
<protein>
    <recommendedName>
        <fullName evidence="1">GCN5-related N-acetyltransferase-like domain-containing protein</fullName>
    </recommendedName>
</protein>
<evidence type="ECO:0000259" key="1">
    <source>
        <dbReference type="Pfam" id="PF18407"/>
    </source>
</evidence>